<dbReference type="Proteomes" id="UP000268014">
    <property type="component" value="Unassembled WGS sequence"/>
</dbReference>
<evidence type="ECO:0000313" key="2">
    <source>
        <dbReference type="EMBL" id="VDO61519.1"/>
    </source>
</evidence>
<name>A0A0N4WY34_HAEPC</name>
<reference evidence="4" key="1">
    <citation type="submission" date="2017-02" db="UniProtKB">
        <authorList>
            <consortium name="WormBaseParasite"/>
        </authorList>
    </citation>
    <scope>IDENTIFICATION</scope>
</reference>
<organism evidence="4">
    <name type="scientific">Haemonchus placei</name>
    <name type="common">Barber's pole worm</name>
    <dbReference type="NCBI Taxonomy" id="6290"/>
    <lineage>
        <taxon>Eukaryota</taxon>
        <taxon>Metazoa</taxon>
        <taxon>Ecdysozoa</taxon>
        <taxon>Nematoda</taxon>
        <taxon>Chromadorea</taxon>
        <taxon>Rhabditida</taxon>
        <taxon>Rhabditina</taxon>
        <taxon>Rhabditomorpha</taxon>
        <taxon>Strongyloidea</taxon>
        <taxon>Trichostrongylidae</taxon>
        <taxon>Haemonchus</taxon>
    </lineage>
</organism>
<protein>
    <submittedName>
        <fullName evidence="4">Ovule protein</fullName>
    </submittedName>
</protein>
<accession>A0A0N4WY34</accession>
<gene>
    <name evidence="2" type="ORF">HPLM_LOCUS16754</name>
</gene>
<evidence type="ECO:0000313" key="4">
    <source>
        <dbReference type="WBParaSite" id="HPLM_0001676201-mRNA-1"/>
    </source>
</evidence>
<proteinExistence type="predicted"/>
<keyword evidence="3" id="KW-1185">Reference proteome</keyword>
<dbReference type="EMBL" id="UZAF01019570">
    <property type="protein sequence ID" value="VDO61519.1"/>
    <property type="molecule type" value="Genomic_DNA"/>
</dbReference>
<evidence type="ECO:0000256" key="1">
    <source>
        <dbReference type="SAM" id="MobiDB-lite"/>
    </source>
</evidence>
<dbReference type="WBParaSite" id="HPLM_0001676201-mRNA-1">
    <property type="protein sequence ID" value="HPLM_0001676201-mRNA-1"/>
    <property type="gene ID" value="HPLM_0001676201"/>
</dbReference>
<sequence length="96" mass="11434">MTLYKSEYNILSVVYNLYNSYKSGNVCRPFSFHIRQSNVEHAITPRERSDPSRSNSVCRRDHHRVTDRLTHPHAWGYPIRCPSRHHRPTDRSSLRQ</sequence>
<reference evidence="2 3" key="2">
    <citation type="submission" date="2018-11" db="EMBL/GenBank/DDBJ databases">
        <authorList>
            <consortium name="Pathogen Informatics"/>
        </authorList>
    </citation>
    <scope>NUCLEOTIDE SEQUENCE [LARGE SCALE GENOMIC DNA]</scope>
    <source>
        <strain evidence="2 3">MHpl1</strain>
    </source>
</reference>
<feature type="region of interest" description="Disordered" evidence="1">
    <location>
        <begin position="42"/>
        <end position="63"/>
    </location>
</feature>
<feature type="region of interest" description="Disordered" evidence="1">
    <location>
        <begin position="76"/>
        <end position="96"/>
    </location>
</feature>
<dbReference type="AlphaFoldDB" id="A0A0N4WY34"/>
<evidence type="ECO:0000313" key="3">
    <source>
        <dbReference type="Proteomes" id="UP000268014"/>
    </source>
</evidence>